<dbReference type="Proteomes" id="UP000030748">
    <property type="component" value="Unassembled WGS sequence"/>
</dbReference>
<dbReference type="AlphaFoldDB" id="A0A022QU15"/>
<dbReference type="STRING" id="4155.A0A022QU15"/>
<dbReference type="Pfam" id="PF14299">
    <property type="entry name" value="PP2"/>
    <property type="match status" value="1"/>
</dbReference>
<name>A0A022QU15_ERYGU</name>
<dbReference type="PANTHER" id="PTHR32278">
    <property type="entry name" value="F-BOX DOMAIN-CONTAINING PROTEIN"/>
    <property type="match status" value="1"/>
</dbReference>
<dbReference type="InterPro" id="IPR025886">
    <property type="entry name" value="PP2-like"/>
</dbReference>
<sequence>MLPPDKDELVWSSAYSLRFFLDKRTGKNCFLLGASRPGMRSGHGFEFIHGNFKSRFPEVAVLSDSGGVEIHCMIKATVFSPATLYAAYLVFDFIDNYEKPQKAISVVEIVYGMSDNGNSKERERIVEFEACNNRSDGWMEILLGEFDVGEVNNGNVHVQLLESSGFYVVEGIEFRPLEKEKDWIGKGIFSKIKIW</sequence>
<gene>
    <name evidence="1" type="ORF">MIMGU_mgv1a014271mg</name>
</gene>
<organism evidence="1 2">
    <name type="scientific">Erythranthe guttata</name>
    <name type="common">Yellow monkey flower</name>
    <name type="synonym">Mimulus guttatus</name>
    <dbReference type="NCBI Taxonomy" id="4155"/>
    <lineage>
        <taxon>Eukaryota</taxon>
        <taxon>Viridiplantae</taxon>
        <taxon>Streptophyta</taxon>
        <taxon>Embryophyta</taxon>
        <taxon>Tracheophyta</taxon>
        <taxon>Spermatophyta</taxon>
        <taxon>Magnoliopsida</taxon>
        <taxon>eudicotyledons</taxon>
        <taxon>Gunneridae</taxon>
        <taxon>Pentapetalae</taxon>
        <taxon>asterids</taxon>
        <taxon>lamiids</taxon>
        <taxon>Lamiales</taxon>
        <taxon>Phrymaceae</taxon>
        <taxon>Erythranthe</taxon>
    </lineage>
</organism>
<reference evidence="1 2" key="1">
    <citation type="journal article" date="2013" name="Proc. Natl. Acad. Sci. U.S.A.">
        <title>Fine-scale variation in meiotic recombination in Mimulus inferred from population shotgun sequencing.</title>
        <authorList>
            <person name="Hellsten U."/>
            <person name="Wright K.M."/>
            <person name="Jenkins J."/>
            <person name="Shu S."/>
            <person name="Yuan Y."/>
            <person name="Wessler S.R."/>
            <person name="Schmutz J."/>
            <person name="Willis J.H."/>
            <person name="Rokhsar D.S."/>
        </authorList>
    </citation>
    <scope>NUCLEOTIDE SEQUENCE [LARGE SCALE GENOMIC DNA]</scope>
    <source>
        <strain evidence="2">cv. DUN x IM62</strain>
    </source>
</reference>
<proteinExistence type="predicted"/>
<accession>A0A022QU15</accession>
<protein>
    <submittedName>
        <fullName evidence="1">Uncharacterized protein</fullName>
    </submittedName>
</protein>
<dbReference type="EMBL" id="KI630969">
    <property type="protein sequence ID" value="EYU31401.1"/>
    <property type="molecule type" value="Genomic_DNA"/>
</dbReference>
<dbReference type="PhylomeDB" id="A0A022QU15"/>
<evidence type="ECO:0000313" key="2">
    <source>
        <dbReference type="Proteomes" id="UP000030748"/>
    </source>
</evidence>
<evidence type="ECO:0000313" key="1">
    <source>
        <dbReference type="EMBL" id="EYU31401.1"/>
    </source>
</evidence>
<keyword evidence="2" id="KW-1185">Reference proteome</keyword>
<dbReference type="PANTHER" id="PTHR32278:SF116">
    <property type="entry name" value="F-BOX PROTEIN PP2-B10-LIKE"/>
    <property type="match status" value="1"/>
</dbReference>